<proteinExistence type="inferred from homology"/>
<name>A0ABP0I330_9DINO</name>
<dbReference type="Pfam" id="PF00428">
    <property type="entry name" value="Ribosomal_60s"/>
    <property type="match status" value="1"/>
</dbReference>
<dbReference type="SUPFAM" id="SSF160369">
    <property type="entry name" value="Ribosomal protein L10-like"/>
    <property type="match status" value="1"/>
</dbReference>
<dbReference type="Gene3D" id="3.30.70.1730">
    <property type="match status" value="1"/>
</dbReference>
<evidence type="ECO:0000256" key="4">
    <source>
        <dbReference type="SAM" id="MobiDB-lite"/>
    </source>
</evidence>
<keyword evidence="7" id="KW-1185">Reference proteome</keyword>
<dbReference type="PANTHER" id="PTHR45699">
    <property type="entry name" value="60S ACIDIC RIBOSOMAL PROTEIN P0"/>
    <property type="match status" value="1"/>
</dbReference>
<protein>
    <submittedName>
        <fullName evidence="6">60S acidic ribosomal protein P0 (60S ribosomal protein L10E)</fullName>
    </submittedName>
</protein>
<dbReference type="CDD" id="cd05795">
    <property type="entry name" value="Ribosomal_P0_L10e"/>
    <property type="match status" value="1"/>
</dbReference>
<dbReference type="Proteomes" id="UP001642464">
    <property type="component" value="Unassembled WGS sequence"/>
</dbReference>
<dbReference type="Gene3D" id="3.90.105.20">
    <property type="match status" value="1"/>
</dbReference>
<dbReference type="InterPro" id="IPR001790">
    <property type="entry name" value="Ribosomal_uL10"/>
</dbReference>
<evidence type="ECO:0000313" key="6">
    <source>
        <dbReference type="EMBL" id="CAK8995853.1"/>
    </source>
</evidence>
<evidence type="ECO:0000256" key="2">
    <source>
        <dbReference type="ARBA" id="ARBA00022980"/>
    </source>
</evidence>
<accession>A0ABP0I330</accession>
<evidence type="ECO:0000256" key="1">
    <source>
        <dbReference type="ARBA" id="ARBA00008889"/>
    </source>
</evidence>
<comment type="similarity">
    <text evidence="1">Belongs to the universal ribosomal protein uL10 family.</text>
</comment>
<dbReference type="PANTHER" id="PTHR45699:SF3">
    <property type="entry name" value="LARGE RIBOSOMAL SUBUNIT PROTEIN UL10"/>
    <property type="match status" value="1"/>
</dbReference>
<evidence type="ECO:0000313" key="7">
    <source>
        <dbReference type="Proteomes" id="UP001642464"/>
    </source>
</evidence>
<sequence length="342" mass="36614">MALVGELVGGLLGGWAGMRRGEEIFHPPTAVYFQRAKDLFEEYRKILIVGANNVGSKQMQQIRAALRGKAVVLMGKNTMMRCILKEVVGDDMNHPLQQLIPEVVGNIGFIYTNDDVNFIRGVVNDNRVPAAARAGQVADCDVIVPPGPTGCDPGQTQWFQALNVPTKIAKGQIEIVSELKLITAGQVVGGSEAALLQKLDIRPFTYGLVLTKVYDNGAVFDAKVLDITEDDMKTKFFGACRRMASICLTAGYPTLVSLPHSVGNGVRDLIAISAAAGYSFEQMDEWDKMLNMDPEELAKLQAAASAGGGGGDGAAEEEKVEEEEEEVDVGGGGLFGGDDEGY</sequence>
<evidence type="ECO:0000259" key="5">
    <source>
        <dbReference type="Pfam" id="PF17777"/>
    </source>
</evidence>
<keyword evidence="2 6" id="KW-0689">Ribosomal protein</keyword>
<organism evidence="6 7">
    <name type="scientific">Durusdinium trenchii</name>
    <dbReference type="NCBI Taxonomy" id="1381693"/>
    <lineage>
        <taxon>Eukaryota</taxon>
        <taxon>Sar</taxon>
        <taxon>Alveolata</taxon>
        <taxon>Dinophyceae</taxon>
        <taxon>Suessiales</taxon>
        <taxon>Symbiodiniaceae</taxon>
        <taxon>Durusdinium</taxon>
    </lineage>
</organism>
<feature type="compositionally biased region" description="Acidic residues" evidence="4">
    <location>
        <begin position="314"/>
        <end position="328"/>
    </location>
</feature>
<dbReference type="Pfam" id="PF00466">
    <property type="entry name" value="Ribosomal_L10"/>
    <property type="match status" value="1"/>
</dbReference>
<reference evidence="6 7" key="1">
    <citation type="submission" date="2024-02" db="EMBL/GenBank/DDBJ databases">
        <authorList>
            <person name="Chen Y."/>
            <person name="Shah S."/>
            <person name="Dougan E. K."/>
            <person name="Thang M."/>
            <person name="Chan C."/>
        </authorList>
    </citation>
    <scope>NUCLEOTIDE SEQUENCE [LARGE SCALE GENOMIC DNA]</scope>
</reference>
<evidence type="ECO:0000256" key="3">
    <source>
        <dbReference type="ARBA" id="ARBA00023274"/>
    </source>
</evidence>
<keyword evidence="3" id="KW-0687">Ribonucleoprotein</keyword>
<dbReference type="PIRSF" id="PIRSF039087">
    <property type="entry name" value="L10E"/>
    <property type="match status" value="1"/>
</dbReference>
<dbReference type="InterPro" id="IPR030670">
    <property type="entry name" value="uL10_eukaryotes"/>
</dbReference>
<dbReference type="InterPro" id="IPR050323">
    <property type="entry name" value="Ribosomal_protein_uL10"/>
</dbReference>
<dbReference type="InterPro" id="IPR043164">
    <property type="entry name" value="Ribosomal_uL10-like_insert_sf"/>
</dbReference>
<dbReference type="InterPro" id="IPR043141">
    <property type="entry name" value="Ribosomal_uL10-like_sf"/>
</dbReference>
<dbReference type="Pfam" id="PF17777">
    <property type="entry name" value="RL10P_insert"/>
    <property type="match status" value="1"/>
</dbReference>
<dbReference type="EMBL" id="CAXAMM010002345">
    <property type="protein sequence ID" value="CAK8995853.1"/>
    <property type="molecule type" value="Genomic_DNA"/>
</dbReference>
<dbReference type="GO" id="GO:0005840">
    <property type="term" value="C:ribosome"/>
    <property type="evidence" value="ECO:0007669"/>
    <property type="project" value="UniProtKB-KW"/>
</dbReference>
<feature type="region of interest" description="Disordered" evidence="4">
    <location>
        <begin position="301"/>
        <end position="342"/>
    </location>
</feature>
<gene>
    <name evidence="6" type="ORF">SCF082_LOCUS4538</name>
</gene>
<dbReference type="InterPro" id="IPR040637">
    <property type="entry name" value="Ribosomal_uL10-like_insert"/>
</dbReference>
<feature type="domain" description="Large ribosomal subunit protein uL10-like insertion" evidence="5">
    <location>
        <begin position="132"/>
        <end position="201"/>
    </location>
</feature>
<comment type="caution">
    <text evidence="6">The sequence shown here is derived from an EMBL/GenBank/DDBJ whole genome shotgun (WGS) entry which is preliminary data.</text>
</comment>